<sequence length="252" mass="29683">MQEYCAYTIFVDESGTDSLKNFKDDDRYFVLAFCIFDKNYYSQEAVPKFQKLKFDTFGHDQKIIHGYDMMNCIGDFECLQDSKIKNVFLNRLTEIIESTNFILISTVIDKKRLIDRYVNAQNPYDLALKYSLERVQSFLHERNQENKIAHIIVESRDSKSNERLKNAFVKIKNGDNWNQSSFNFEIEFVNKKSNSTGLQIADLVAEPIRCKFLRPEKLHQNFRSLENKFYCKGGRNHTGKNFDGYGLKLFPY</sequence>
<keyword evidence="4" id="KW-1185">Reference proteome</keyword>
<dbReference type="Proteomes" id="UP001284094">
    <property type="component" value="Unassembled WGS sequence"/>
</dbReference>
<evidence type="ECO:0000313" key="3">
    <source>
        <dbReference type="Proteomes" id="UP000473854"/>
    </source>
</evidence>
<reference evidence="1 4" key="3">
    <citation type="journal article" date="2024" name="Syst. Appl. Microbiol.">
        <title>Evidence for the occurrence of Acinetobacter faecalis in cattle feces and its emended description.</title>
        <authorList>
            <person name="Kyselkova M."/>
            <person name="Xanthopoulou K."/>
            <person name="Shestivska V."/>
            <person name="Spanelova P."/>
            <person name="Maixnerova M."/>
            <person name="Higgins P.G."/>
            <person name="Nemec A."/>
        </authorList>
    </citation>
    <scope>NUCLEOTIDE SEQUENCE [LARGE SCALE GENOMIC DNA]</scope>
    <source>
        <strain evidence="1 4">ANC 7225</strain>
    </source>
</reference>
<dbReference type="RefSeq" id="WP_154772712.1">
    <property type="nucleotide sequence ID" value="NZ_JAXHPM010000012.1"/>
</dbReference>
<organism evidence="2 3">
    <name type="scientific">Acinetobacter faecalis</name>
    <dbReference type="NCBI Taxonomy" id="2665161"/>
    <lineage>
        <taxon>Bacteria</taxon>
        <taxon>Pseudomonadati</taxon>
        <taxon>Pseudomonadota</taxon>
        <taxon>Gammaproteobacteria</taxon>
        <taxon>Moraxellales</taxon>
        <taxon>Moraxellaceae</taxon>
        <taxon>Acinetobacter</taxon>
    </lineage>
</organism>
<dbReference type="InterPro" id="IPR024524">
    <property type="entry name" value="DUF3800"/>
</dbReference>
<dbReference type="EMBL" id="WLYL01000015">
    <property type="protein sequence ID" value="MTD11104.1"/>
    <property type="molecule type" value="Genomic_DNA"/>
</dbReference>
<evidence type="ECO:0000313" key="1">
    <source>
        <dbReference type="EMBL" id="MDY6551474.1"/>
    </source>
</evidence>
<dbReference type="EMBL" id="JAXHPO010000079">
    <property type="protein sequence ID" value="MDY6551474.1"/>
    <property type="molecule type" value="Genomic_DNA"/>
</dbReference>
<name>A0A6L6GH11_9GAMM</name>
<evidence type="ECO:0000313" key="2">
    <source>
        <dbReference type="EMBL" id="MTD11104.1"/>
    </source>
</evidence>
<reference evidence="1" key="2">
    <citation type="submission" date="2023-11" db="EMBL/GenBank/DDBJ databases">
        <authorList>
            <person name="Kyselkova M."/>
            <person name="Xanthopoulou K."/>
            <person name="Shestivska V."/>
            <person name="Spanelova P."/>
            <person name="Maixnerova M."/>
            <person name="Higgins P.G."/>
            <person name="Nemec A."/>
        </authorList>
    </citation>
    <scope>NUCLEOTIDE SEQUENCE</scope>
    <source>
        <strain evidence="1">ANC 7225</strain>
    </source>
</reference>
<proteinExistence type="predicted"/>
<reference evidence="2 3" key="1">
    <citation type="submission" date="2019-11" db="EMBL/GenBank/DDBJ databases">
        <authorList>
            <person name="An D."/>
        </authorList>
    </citation>
    <scope>NUCLEOTIDE SEQUENCE [LARGE SCALE GENOMIC DNA]</scope>
    <source>
        <strain evidence="2 3">YIM 103518</strain>
    </source>
</reference>
<dbReference type="Pfam" id="PF12686">
    <property type="entry name" value="DUF3800"/>
    <property type="match status" value="1"/>
</dbReference>
<dbReference type="Proteomes" id="UP000473854">
    <property type="component" value="Unassembled WGS sequence"/>
</dbReference>
<comment type="caution">
    <text evidence="2">The sequence shown here is derived from an EMBL/GenBank/DDBJ whole genome shotgun (WGS) entry which is preliminary data.</text>
</comment>
<evidence type="ECO:0000313" key="4">
    <source>
        <dbReference type="Proteomes" id="UP001284094"/>
    </source>
</evidence>
<protein>
    <submittedName>
        <fullName evidence="2">DUF3800 domain-containing protein</fullName>
    </submittedName>
</protein>
<gene>
    <name evidence="2" type="ORF">GIX10_06580</name>
    <name evidence="1" type="ORF">SKM48_12100</name>
</gene>
<accession>A0A6L6GH11</accession>
<dbReference type="AlphaFoldDB" id="A0A6L6GH11"/>